<protein>
    <submittedName>
        <fullName evidence="8">Uncharacterized protein</fullName>
    </submittedName>
</protein>
<evidence type="ECO:0000256" key="2">
    <source>
        <dbReference type="ARBA" id="ARBA00004173"/>
    </source>
</evidence>
<comment type="subcellular location">
    <subcellularLocation>
        <location evidence="2">Mitochondrion</location>
    </subcellularLocation>
</comment>
<dbReference type="STRING" id="1093900.A0A507AMZ6"/>
<evidence type="ECO:0000259" key="6">
    <source>
        <dbReference type="Pfam" id="PF10644"/>
    </source>
</evidence>
<keyword evidence="9" id="KW-1185">Reference proteome</keyword>
<proteinExistence type="inferred from homology"/>
<dbReference type="GeneID" id="41974677"/>
<evidence type="ECO:0000256" key="4">
    <source>
        <dbReference type="ARBA" id="ARBA00023128"/>
    </source>
</evidence>
<comment type="similarity">
    <text evidence="3">Belongs to the misato family.</text>
</comment>
<evidence type="ECO:0000313" key="9">
    <source>
        <dbReference type="Proteomes" id="UP000319257"/>
    </source>
</evidence>
<dbReference type="PANTHER" id="PTHR13391">
    <property type="entry name" value="MITOCHONDRIAL DISTRIBUTION REGULATOR MISATO"/>
    <property type="match status" value="1"/>
</dbReference>
<dbReference type="Pfam" id="PF14881">
    <property type="entry name" value="Tubulin_3"/>
    <property type="match status" value="1"/>
</dbReference>
<dbReference type="SUPFAM" id="SSF52490">
    <property type="entry name" value="Tubulin nucleotide-binding domain-like"/>
    <property type="match status" value="1"/>
</dbReference>
<dbReference type="GO" id="GO:0007005">
    <property type="term" value="P:mitochondrion organization"/>
    <property type="evidence" value="ECO:0007669"/>
    <property type="project" value="InterPro"/>
</dbReference>
<dbReference type="InterPro" id="IPR036525">
    <property type="entry name" value="Tubulin/FtsZ_GTPase_sf"/>
</dbReference>
<organism evidence="8 9">
    <name type="scientific">Thyridium curvatum</name>
    <dbReference type="NCBI Taxonomy" id="1093900"/>
    <lineage>
        <taxon>Eukaryota</taxon>
        <taxon>Fungi</taxon>
        <taxon>Dikarya</taxon>
        <taxon>Ascomycota</taxon>
        <taxon>Pezizomycotina</taxon>
        <taxon>Sordariomycetes</taxon>
        <taxon>Sordariomycetidae</taxon>
        <taxon>Thyridiales</taxon>
        <taxon>Thyridiaceae</taxon>
        <taxon>Thyridium</taxon>
    </lineage>
</organism>
<dbReference type="InParanoid" id="A0A507AMZ6"/>
<evidence type="ECO:0000259" key="7">
    <source>
        <dbReference type="Pfam" id="PF14881"/>
    </source>
</evidence>
<dbReference type="Pfam" id="PF10644">
    <property type="entry name" value="Misat_Tub_SegII"/>
    <property type="match status" value="1"/>
</dbReference>
<feature type="domain" description="DML1/Misato tubulin" evidence="7">
    <location>
        <begin position="118"/>
        <end position="303"/>
    </location>
</feature>
<reference evidence="8 9" key="1">
    <citation type="submission" date="2019-06" db="EMBL/GenBank/DDBJ databases">
        <title>Draft genome sequence of the filamentous fungus Phialemoniopsis curvata isolated from diesel fuel.</title>
        <authorList>
            <person name="Varaljay V.A."/>
            <person name="Lyon W.J."/>
            <person name="Crouch A.L."/>
            <person name="Drake C.E."/>
            <person name="Hollomon J.M."/>
            <person name="Nadeau L.J."/>
            <person name="Nunn H.S."/>
            <person name="Stevenson B.S."/>
            <person name="Bojanowski C.L."/>
            <person name="Crookes-Goodson W.J."/>
        </authorList>
    </citation>
    <scope>NUCLEOTIDE SEQUENCE [LARGE SCALE GENOMIC DNA]</scope>
    <source>
        <strain evidence="8 9">D216</strain>
    </source>
</reference>
<dbReference type="RefSeq" id="XP_030993826.1">
    <property type="nucleotide sequence ID" value="XM_031141951.1"/>
</dbReference>
<comment type="caution">
    <text evidence="8">The sequence shown here is derived from an EMBL/GenBank/DDBJ whole genome shotgun (WGS) entry which is preliminary data.</text>
</comment>
<evidence type="ECO:0000256" key="1">
    <source>
        <dbReference type="ARBA" id="ARBA00003757"/>
    </source>
</evidence>
<dbReference type="InterPro" id="IPR019605">
    <property type="entry name" value="Misato_II_tubulin-like"/>
</dbReference>
<dbReference type="Proteomes" id="UP000319257">
    <property type="component" value="Unassembled WGS sequence"/>
</dbReference>
<dbReference type="OrthoDB" id="271881at2759"/>
<dbReference type="CDD" id="cd06060">
    <property type="entry name" value="misato"/>
    <property type="match status" value="1"/>
</dbReference>
<accession>A0A507AMZ6</accession>
<dbReference type="PANTHER" id="PTHR13391:SF0">
    <property type="entry name" value="PROTEIN MISATO HOMOLOG 1"/>
    <property type="match status" value="1"/>
</dbReference>
<dbReference type="EMBL" id="SKBQ01000043">
    <property type="protein sequence ID" value="TPX12115.1"/>
    <property type="molecule type" value="Genomic_DNA"/>
</dbReference>
<dbReference type="InterPro" id="IPR029209">
    <property type="entry name" value="DML1/Misato_tubulin"/>
</dbReference>
<dbReference type="AlphaFoldDB" id="A0A507AMZ6"/>
<name>A0A507AMZ6_9PEZI</name>
<dbReference type="GO" id="GO:0005739">
    <property type="term" value="C:mitochondrion"/>
    <property type="evidence" value="ECO:0007669"/>
    <property type="project" value="UniProtKB-SubCell"/>
</dbReference>
<gene>
    <name evidence="8" type="ORF">E0L32_007230</name>
</gene>
<evidence type="ECO:0000313" key="8">
    <source>
        <dbReference type="EMBL" id="TPX12115.1"/>
    </source>
</evidence>
<dbReference type="Gene3D" id="3.40.50.1440">
    <property type="entry name" value="Tubulin/FtsZ, GTPase domain"/>
    <property type="match status" value="1"/>
</dbReference>
<evidence type="ECO:0000256" key="5">
    <source>
        <dbReference type="SAM" id="MobiDB-lite"/>
    </source>
</evidence>
<comment type="function">
    <text evidence="1">Involved in the partitioning of the mitochondrial organelle and mitochondrial DNA (mtDNA) inheritance.</text>
</comment>
<feature type="region of interest" description="Disordered" evidence="5">
    <location>
        <begin position="331"/>
        <end position="385"/>
    </location>
</feature>
<dbReference type="FunCoup" id="A0A507AMZ6">
    <property type="interactions" value="78"/>
</dbReference>
<sequence>MHEIITLQFGQQSNYLATHFWNAQESYFTYSADQESPVNHDIHWRPGIGADGAETFMPRTVIYDLKGGFGSLRKINALYDVMEDKPPEALWSGQTVVQRQEPIEQSAYQQSLDAGLEAPPLSTETVRYWSDFNRVFFHPRSVVQLDEYELNSAIRPFDKRASGEELFSSLDREHDLLDRDLRPFAEEADHMQGIQIMTTIDDAWGGFMTRYLERIRDEYGKTTVWVWGLQDSLRGVPREKRLLRLANKAQTLTEAYKQASLLVPVSIPERPLPRNISLDLASRWHTSALLATAIESVTLPSRLKHAQDRDAMGTITDLLNVMGKQTVASLSMSLQPSSHDHPAAPAVSGDTHPEGAAAESLSLDIDFSPPDELPQQSSRQNGHKQARVFGQVVTSRGPVIKDEAAETTTATTTTTSEADHREEVIRRRHAQQSFSRRYRTDLGYPLPDSFPRIFLDGDAGRPLPSGASAGVTAALSTESAVCDRLRQLRGTVVRSIGLVDREGLSNDLAEMADEYHDGWSSGSDIGDDDD</sequence>
<dbReference type="InterPro" id="IPR049942">
    <property type="entry name" value="DML1/Misato"/>
</dbReference>
<evidence type="ECO:0000256" key="3">
    <source>
        <dbReference type="ARBA" id="ARBA00008507"/>
    </source>
</evidence>
<keyword evidence="4" id="KW-0496">Mitochondrion</keyword>
<feature type="domain" description="Misato Segment II tubulin-like" evidence="6">
    <location>
        <begin position="2"/>
        <end position="113"/>
    </location>
</feature>